<evidence type="ECO:0000313" key="1">
    <source>
        <dbReference type="EMBL" id="ERG91422.1"/>
    </source>
</evidence>
<dbReference type="AlphaFoldDB" id="U1PCX6"/>
<accession>U1PCX6</accession>
<evidence type="ECO:0000313" key="2">
    <source>
        <dbReference type="Proteomes" id="UP000030649"/>
    </source>
</evidence>
<dbReference type="EMBL" id="KE356560">
    <property type="protein sequence ID" value="ERG91422.1"/>
    <property type="molecule type" value="Genomic_DNA"/>
</dbReference>
<dbReference type="HOGENOM" id="CLU_3147906_0_0_2"/>
<protein>
    <submittedName>
        <fullName evidence="1">Uncharacterized protein</fullName>
    </submittedName>
</protein>
<organism evidence="1 2">
    <name type="scientific">Haloquadratum walsbyi J07HQW1</name>
    <dbReference type="NCBI Taxonomy" id="1238424"/>
    <lineage>
        <taxon>Archaea</taxon>
        <taxon>Methanobacteriati</taxon>
        <taxon>Methanobacteriota</taxon>
        <taxon>Stenosarchaea group</taxon>
        <taxon>Halobacteria</taxon>
        <taxon>Halobacteriales</taxon>
        <taxon>Haloferacaceae</taxon>
        <taxon>Haloquadratum</taxon>
    </lineage>
</organism>
<reference evidence="1 2" key="1">
    <citation type="journal article" date="2013" name="PLoS ONE">
        <title>Assembly-driven community genomics of a hypersaline microbial ecosystem.</title>
        <authorList>
            <person name="Podell S."/>
            <person name="Ugalde J.A."/>
            <person name="Narasingarao P."/>
            <person name="Banfield J.F."/>
            <person name="Heidelberg K.B."/>
            <person name="Allen E.E."/>
        </authorList>
    </citation>
    <scope>NUCLEOTIDE SEQUENCE [LARGE SCALE GENOMIC DNA]</scope>
    <source>
        <strain evidence="2">J07HQW1</strain>
    </source>
</reference>
<gene>
    <name evidence="1" type="ORF">J07HQW1_01456</name>
</gene>
<name>U1PCX6_9EURY</name>
<sequence length="48" mass="5595">MKDTQIVDSQIIYGIHGLNLVYSEDSDVPIINRKESTRVFRREKMSVL</sequence>
<proteinExistence type="predicted"/>
<dbReference type="Proteomes" id="UP000030649">
    <property type="component" value="Unassembled WGS sequence"/>
</dbReference>